<reference evidence="6" key="2">
    <citation type="submission" date="2021-04" db="EMBL/GenBank/DDBJ databases">
        <authorList>
            <person name="Gilroy R."/>
        </authorList>
    </citation>
    <scope>NUCLEOTIDE SEQUENCE</scope>
    <source>
        <strain evidence="6">CHK199-9574</strain>
    </source>
</reference>
<name>A0A9D1Z7I7_9FIRM</name>
<comment type="caution">
    <text evidence="6">The sequence shown here is derived from an EMBL/GenBank/DDBJ whole genome shotgun (WGS) entry which is preliminary data.</text>
</comment>
<reference evidence="6" key="1">
    <citation type="journal article" date="2021" name="PeerJ">
        <title>Extensive microbial diversity within the chicken gut microbiome revealed by metagenomics and culture.</title>
        <authorList>
            <person name="Gilroy R."/>
            <person name="Ravi A."/>
            <person name="Getino M."/>
            <person name="Pursley I."/>
            <person name="Horton D.L."/>
            <person name="Alikhan N.F."/>
            <person name="Baker D."/>
            <person name="Gharbi K."/>
            <person name="Hall N."/>
            <person name="Watson M."/>
            <person name="Adriaenssens E.M."/>
            <person name="Foster-Nyarko E."/>
            <person name="Jarju S."/>
            <person name="Secka A."/>
            <person name="Antonio M."/>
            <person name="Oren A."/>
            <person name="Chaudhuri R.R."/>
            <person name="La Ragione R."/>
            <person name="Hildebrand F."/>
            <person name="Pallen M.J."/>
        </authorList>
    </citation>
    <scope>NUCLEOTIDE SEQUENCE</scope>
    <source>
        <strain evidence="6">CHK199-9574</strain>
    </source>
</reference>
<evidence type="ECO:0000256" key="5">
    <source>
        <dbReference type="SAM" id="Coils"/>
    </source>
</evidence>
<dbReference type="PANTHER" id="PTHR30563">
    <property type="entry name" value="DNA RECOMBINATION PROTEIN RMUC"/>
    <property type="match status" value="1"/>
</dbReference>
<dbReference type="InterPro" id="IPR003798">
    <property type="entry name" value="DNA_recombination_RmuC"/>
</dbReference>
<dbReference type="EMBL" id="DXCO01000020">
    <property type="protein sequence ID" value="HIY77902.1"/>
    <property type="molecule type" value="Genomic_DNA"/>
</dbReference>
<evidence type="ECO:0000256" key="4">
    <source>
        <dbReference type="ARBA" id="ARBA00023172"/>
    </source>
</evidence>
<keyword evidence="4" id="KW-0233">DNA recombination</keyword>
<comment type="function">
    <text evidence="1">Involved in DNA recombination.</text>
</comment>
<evidence type="ECO:0000256" key="1">
    <source>
        <dbReference type="ARBA" id="ARBA00003416"/>
    </source>
</evidence>
<evidence type="ECO:0000256" key="3">
    <source>
        <dbReference type="ARBA" id="ARBA00023054"/>
    </source>
</evidence>
<keyword evidence="3 5" id="KW-0175">Coiled coil</keyword>
<feature type="coiled-coil region" evidence="5">
    <location>
        <begin position="358"/>
        <end position="385"/>
    </location>
</feature>
<dbReference type="AlphaFoldDB" id="A0A9D1Z7I7"/>
<organism evidence="6 7">
    <name type="scientific">Candidatus Borkfalkia excrementavium</name>
    <dbReference type="NCBI Taxonomy" id="2838505"/>
    <lineage>
        <taxon>Bacteria</taxon>
        <taxon>Bacillati</taxon>
        <taxon>Bacillota</taxon>
        <taxon>Clostridia</taxon>
        <taxon>Christensenellales</taxon>
        <taxon>Christensenellaceae</taxon>
        <taxon>Candidatus Borkfalkia</taxon>
    </lineage>
</organism>
<evidence type="ECO:0000313" key="6">
    <source>
        <dbReference type="EMBL" id="HIY77902.1"/>
    </source>
</evidence>
<protein>
    <submittedName>
        <fullName evidence="6">DNA recombination protein RmuC</fullName>
    </submittedName>
</protein>
<sequence>MAATVFAAIAAVLAAISLAVCALLLKRSGHGSGADTARLEQKIDRANYLSENSAQTAHDYLEFLTKQQSGALKGLENRMDELSAVTEKRLVEIQRTVAGEIRYMAEQNAKNLENIRQTVDEKLSSTLENRLNKSYSIISERLEAVYKGIGEVQQLAGSVSDIKKVFSNVKLRGTWGEVQLSALLGQMLSPAQYRANVRVNPLSNDVVEYAVILPSKDGETVYLPIDSKFPVEEYQRLIDASSAMDREAEARALKNLERALKVQADSIAGKYIRPPMTSDFAIMFLPIEGLYAESLRMEGLTEYFAQKRIMACGPTNLGALLTTLQIGYKTAAIEKRSGELWELLAAFKHEFRNFALILEKTQKKLQEAQDTVENAAKKTRTIEKKLKNVSEIAEERADLLLSDDTETGKED</sequence>
<proteinExistence type="inferred from homology"/>
<evidence type="ECO:0000313" key="7">
    <source>
        <dbReference type="Proteomes" id="UP000824135"/>
    </source>
</evidence>
<accession>A0A9D1Z7I7</accession>
<dbReference type="PANTHER" id="PTHR30563:SF0">
    <property type="entry name" value="DNA RECOMBINATION PROTEIN RMUC"/>
    <property type="match status" value="1"/>
</dbReference>
<evidence type="ECO:0000256" key="2">
    <source>
        <dbReference type="ARBA" id="ARBA00009840"/>
    </source>
</evidence>
<dbReference type="Pfam" id="PF02646">
    <property type="entry name" value="RmuC"/>
    <property type="match status" value="1"/>
</dbReference>
<dbReference type="GO" id="GO:0006310">
    <property type="term" value="P:DNA recombination"/>
    <property type="evidence" value="ECO:0007669"/>
    <property type="project" value="UniProtKB-KW"/>
</dbReference>
<dbReference type="Proteomes" id="UP000824135">
    <property type="component" value="Unassembled WGS sequence"/>
</dbReference>
<comment type="similarity">
    <text evidence="2">Belongs to the RmuC family.</text>
</comment>
<gene>
    <name evidence="6" type="ORF">H9728_02555</name>
</gene>